<keyword evidence="1" id="KW-0812">Transmembrane</keyword>
<evidence type="ECO:0000256" key="1">
    <source>
        <dbReference type="SAM" id="Phobius"/>
    </source>
</evidence>
<sequence>MLQHKLFHCSSGCMFRVVALLEPEPPLQCQASNIFSRFVDHTVNFQMMNFNYLLYLKPTDYLNRTTVSFFFYILSMFCLPGFIFQKLNTALPLNDAATDSMTSREQCLS</sequence>
<protein>
    <submittedName>
        <fullName evidence="2">Uncharacterized protein</fullName>
    </submittedName>
</protein>
<name>A0ABV0ZU00_9TELE</name>
<accession>A0ABV0ZU00</accession>
<keyword evidence="1" id="KW-1133">Transmembrane helix</keyword>
<organism evidence="2 3">
    <name type="scientific">Ameca splendens</name>
    <dbReference type="NCBI Taxonomy" id="208324"/>
    <lineage>
        <taxon>Eukaryota</taxon>
        <taxon>Metazoa</taxon>
        <taxon>Chordata</taxon>
        <taxon>Craniata</taxon>
        <taxon>Vertebrata</taxon>
        <taxon>Euteleostomi</taxon>
        <taxon>Actinopterygii</taxon>
        <taxon>Neopterygii</taxon>
        <taxon>Teleostei</taxon>
        <taxon>Neoteleostei</taxon>
        <taxon>Acanthomorphata</taxon>
        <taxon>Ovalentaria</taxon>
        <taxon>Atherinomorphae</taxon>
        <taxon>Cyprinodontiformes</taxon>
        <taxon>Goodeidae</taxon>
        <taxon>Ameca</taxon>
    </lineage>
</organism>
<evidence type="ECO:0000313" key="3">
    <source>
        <dbReference type="Proteomes" id="UP001469553"/>
    </source>
</evidence>
<reference evidence="2 3" key="1">
    <citation type="submission" date="2021-06" db="EMBL/GenBank/DDBJ databases">
        <authorList>
            <person name="Palmer J.M."/>
        </authorList>
    </citation>
    <scope>NUCLEOTIDE SEQUENCE [LARGE SCALE GENOMIC DNA]</scope>
    <source>
        <strain evidence="2 3">AS_MEX2019</strain>
        <tissue evidence="2">Muscle</tissue>
    </source>
</reference>
<dbReference type="EMBL" id="JAHRIP010075258">
    <property type="protein sequence ID" value="MEQ2309625.1"/>
    <property type="molecule type" value="Genomic_DNA"/>
</dbReference>
<gene>
    <name evidence="2" type="ORF">AMECASPLE_000770</name>
</gene>
<evidence type="ECO:0000313" key="2">
    <source>
        <dbReference type="EMBL" id="MEQ2309625.1"/>
    </source>
</evidence>
<keyword evidence="1" id="KW-0472">Membrane</keyword>
<proteinExistence type="predicted"/>
<keyword evidence="3" id="KW-1185">Reference proteome</keyword>
<comment type="caution">
    <text evidence="2">The sequence shown here is derived from an EMBL/GenBank/DDBJ whole genome shotgun (WGS) entry which is preliminary data.</text>
</comment>
<dbReference type="Proteomes" id="UP001469553">
    <property type="component" value="Unassembled WGS sequence"/>
</dbReference>
<feature type="transmembrane region" description="Helical" evidence="1">
    <location>
        <begin position="61"/>
        <end position="84"/>
    </location>
</feature>